<evidence type="ECO:0000256" key="4">
    <source>
        <dbReference type="ARBA" id="ARBA00022737"/>
    </source>
</evidence>
<comment type="subcellular location">
    <subcellularLocation>
        <location evidence="1">Nucleus</location>
    </subcellularLocation>
</comment>
<accession>A0A9P3H554</accession>
<feature type="region of interest" description="Disordered" evidence="7">
    <location>
        <begin position="506"/>
        <end position="635"/>
    </location>
</feature>
<dbReference type="GO" id="GO:0005686">
    <property type="term" value="C:U2 snRNP"/>
    <property type="evidence" value="ECO:0007669"/>
    <property type="project" value="TreeGrafter"/>
</dbReference>
<feature type="domain" description="SURP motif" evidence="9">
    <location>
        <begin position="54"/>
        <end position="98"/>
    </location>
</feature>
<dbReference type="InterPro" id="IPR022030">
    <property type="entry name" value="SF3A1_dom"/>
</dbReference>
<reference evidence="10" key="1">
    <citation type="submission" date="2021-11" db="EMBL/GenBank/DDBJ databases">
        <authorList>
            <person name="Herlambang A."/>
            <person name="Guo Y."/>
            <person name="Takashima Y."/>
            <person name="Nishizawa T."/>
        </authorList>
    </citation>
    <scope>NUCLEOTIDE SEQUENCE</scope>
    <source>
        <strain evidence="10">E1425</strain>
    </source>
</reference>
<organism evidence="10 11">
    <name type="scientific">Entomortierella parvispora</name>
    <dbReference type="NCBI Taxonomy" id="205924"/>
    <lineage>
        <taxon>Eukaryota</taxon>
        <taxon>Fungi</taxon>
        <taxon>Fungi incertae sedis</taxon>
        <taxon>Mucoromycota</taxon>
        <taxon>Mortierellomycotina</taxon>
        <taxon>Mortierellomycetes</taxon>
        <taxon>Mortierellales</taxon>
        <taxon>Mortierellaceae</taxon>
        <taxon>Entomortierella</taxon>
    </lineage>
</organism>
<dbReference type="Gene3D" id="3.10.20.90">
    <property type="entry name" value="Phosphatidylinositol 3-kinase Catalytic Subunit, Chain A, domain 1"/>
    <property type="match status" value="1"/>
</dbReference>
<dbReference type="AlphaFoldDB" id="A0A9P3H554"/>
<feature type="region of interest" description="Disordered" evidence="7">
    <location>
        <begin position="310"/>
        <end position="350"/>
    </location>
</feature>
<evidence type="ECO:0000256" key="1">
    <source>
        <dbReference type="ARBA" id="ARBA00004123"/>
    </source>
</evidence>
<dbReference type="GO" id="GO:0000381">
    <property type="term" value="P:regulation of alternative mRNA splicing, via spliceosome"/>
    <property type="evidence" value="ECO:0007669"/>
    <property type="project" value="TreeGrafter"/>
</dbReference>
<evidence type="ECO:0000256" key="3">
    <source>
        <dbReference type="ARBA" id="ARBA00022728"/>
    </source>
</evidence>
<proteinExistence type="predicted"/>
<dbReference type="GO" id="GO:0045292">
    <property type="term" value="P:mRNA cis splicing, via spliceosome"/>
    <property type="evidence" value="ECO:0007669"/>
    <property type="project" value="InterPro"/>
</dbReference>
<keyword evidence="2" id="KW-0507">mRNA processing</keyword>
<dbReference type="PANTHER" id="PTHR15316:SF1">
    <property type="entry name" value="SPLICING FACTOR 3A SUBUNIT 1"/>
    <property type="match status" value="1"/>
</dbReference>
<evidence type="ECO:0000256" key="2">
    <source>
        <dbReference type="ARBA" id="ARBA00022664"/>
    </source>
</evidence>
<name>A0A9P3H554_9FUNG</name>
<feature type="region of interest" description="Disordered" evidence="7">
    <location>
        <begin position="651"/>
        <end position="681"/>
    </location>
</feature>
<dbReference type="PROSITE" id="PS50128">
    <property type="entry name" value="SURP"/>
    <property type="match status" value="2"/>
</dbReference>
<reference evidence="10" key="2">
    <citation type="journal article" date="2022" name="Microbiol. Resour. Announc.">
        <title>Whole-Genome Sequence of Entomortierella parvispora E1425, a Mucoromycotan Fungus Associated with Burkholderiaceae-Related Endosymbiotic Bacteria.</title>
        <authorList>
            <person name="Herlambang A."/>
            <person name="Guo Y."/>
            <person name="Takashima Y."/>
            <person name="Narisawa K."/>
            <person name="Ohta H."/>
            <person name="Nishizawa T."/>
        </authorList>
    </citation>
    <scope>NUCLEOTIDE SEQUENCE</scope>
    <source>
        <strain evidence="10">E1425</strain>
    </source>
</reference>
<gene>
    <name evidence="10" type="ORF">EMPS_02568</name>
</gene>
<dbReference type="InterPro" id="IPR000061">
    <property type="entry name" value="Surp"/>
</dbReference>
<dbReference type="PANTHER" id="PTHR15316">
    <property type="entry name" value="SPLICEOSOME ASSOCIATED PROTEIN 114/SWAP SPLICING FACTOR-RELATED"/>
    <property type="match status" value="1"/>
</dbReference>
<dbReference type="InterPro" id="IPR000626">
    <property type="entry name" value="Ubiquitin-like_dom"/>
</dbReference>
<dbReference type="FunFam" id="1.10.10.790:FF:000002">
    <property type="entry name" value="Splicing factor 3A subunit 1"/>
    <property type="match status" value="1"/>
</dbReference>
<evidence type="ECO:0000313" key="11">
    <source>
        <dbReference type="Proteomes" id="UP000827284"/>
    </source>
</evidence>
<dbReference type="PROSITE" id="PS50053">
    <property type="entry name" value="UBIQUITIN_2"/>
    <property type="match status" value="1"/>
</dbReference>
<evidence type="ECO:0000256" key="5">
    <source>
        <dbReference type="ARBA" id="ARBA00023187"/>
    </source>
</evidence>
<feature type="region of interest" description="Disordered" evidence="7">
    <location>
        <begin position="1"/>
        <end position="42"/>
    </location>
</feature>
<dbReference type="SUPFAM" id="SSF109905">
    <property type="entry name" value="Surp module (SWAP domain)"/>
    <property type="match status" value="2"/>
</dbReference>
<feature type="compositionally biased region" description="Polar residues" evidence="7">
    <location>
        <begin position="15"/>
        <end position="40"/>
    </location>
</feature>
<dbReference type="FunFam" id="1.10.10.790:FF:000001">
    <property type="entry name" value="Splicing factor 3a, subunit 1"/>
    <property type="match status" value="1"/>
</dbReference>
<comment type="caution">
    <text evidence="10">The sequence shown here is derived from an EMBL/GenBank/DDBJ whole genome shotgun (WGS) entry which is preliminary data.</text>
</comment>
<evidence type="ECO:0000256" key="6">
    <source>
        <dbReference type="ARBA" id="ARBA00023242"/>
    </source>
</evidence>
<dbReference type="GO" id="GO:0071013">
    <property type="term" value="C:catalytic step 2 spliceosome"/>
    <property type="evidence" value="ECO:0007669"/>
    <property type="project" value="TreeGrafter"/>
</dbReference>
<feature type="compositionally biased region" description="Low complexity" evidence="7">
    <location>
        <begin position="593"/>
        <end position="624"/>
    </location>
</feature>
<evidence type="ECO:0000259" key="8">
    <source>
        <dbReference type="PROSITE" id="PS50053"/>
    </source>
</evidence>
<keyword evidence="5" id="KW-0508">mRNA splicing</keyword>
<keyword evidence="4" id="KW-0677">Repeat</keyword>
<dbReference type="SUPFAM" id="SSF54236">
    <property type="entry name" value="Ubiquitin-like"/>
    <property type="match status" value="1"/>
</dbReference>
<dbReference type="GO" id="GO:0071004">
    <property type="term" value="C:U2-type prespliceosome"/>
    <property type="evidence" value="ECO:0007669"/>
    <property type="project" value="TreeGrafter"/>
</dbReference>
<dbReference type="InterPro" id="IPR035967">
    <property type="entry name" value="SWAP/Surp_sf"/>
</dbReference>
<dbReference type="InterPro" id="IPR029071">
    <property type="entry name" value="Ubiquitin-like_domsf"/>
</dbReference>
<dbReference type="Pfam" id="PF01805">
    <property type="entry name" value="Surp"/>
    <property type="match status" value="2"/>
</dbReference>
<protein>
    <submittedName>
        <fullName evidence="10">Splicing factor 3A subunit 1</fullName>
    </submittedName>
</protein>
<feature type="domain" description="SURP motif" evidence="9">
    <location>
        <begin position="154"/>
        <end position="196"/>
    </location>
</feature>
<dbReference type="OrthoDB" id="447637at2759"/>
<dbReference type="SMART" id="SM00648">
    <property type="entry name" value="SWAP"/>
    <property type="match status" value="2"/>
</dbReference>
<feature type="compositionally biased region" description="Low complexity" evidence="7">
    <location>
        <begin position="664"/>
        <end position="677"/>
    </location>
</feature>
<feature type="compositionally biased region" description="Pro residues" evidence="7">
    <location>
        <begin position="547"/>
        <end position="592"/>
    </location>
</feature>
<feature type="domain" description="Ubiquitin-like" evidence="8">
    <location>
        <begin position="720"/>
        <end position="759"/>
    </location>
</feature>
<keyword evidence="6" id="KW-0539">Nucleus</keyword>
<dbReference type="Pfam" id="PF12230">
    <property type="entry name" value="PRP21_like_P"/>
    <property type="match status" value="1"/>
</dbReference>
<dbReference type="GO" id="GO:0003723">
    <property type="term" value="F:RNA binding"/>
    <property type="evidence" value="ECO:0007669"/>
    <property type="project" value="InterPro"/>
</dbReference>
<feature type="compositionally biased region" description="Acidic residues" evidence="7">
    <location>
        <begin position="319"/>
        <end position="342"/>
    </location>
</feature>
<dbReference type="Gene3D" id="1.10.10.790">
    <property type="entry name" value="Surp module"/>
    <property type="match status" value="2"/>
</dbReference>
<evidence type="ECO:0000256" key="7">
    <source>
        <dbReference type="SAM" id="MobiDB-lite"/>
    </source>
</evidence>
<dbReference type="InterPro" id="IPR045146">
    <property type="entry name" value="SF3A1"/>
</dbReference>
<dbReference type="Proteomes" id="UP000827284">
    <property type="component" value="Unassembled WGS sequence"/>
</dbReference>
<sequence length="773" mass="84646">MSIAPPPLPSAISGFGNQNAAEETTSQENGSTPMDTTTTDEVGFIYPPPHIKEIADKTAAYVAGSGSGALLEERLRQSEKNNARFCFLNPTDPFHAYYAFKVQEAKSGKAPKAAEIKAEVEAKVEEAIKPPPQEPPELEFMAPMPSVSAQDLDIMKLTAQFVARNGRNFMDLLNEREKRNYQFDFLRNNHSLFGYFSKLVEQYTKILVPTPVMLEQINARSKDKYAVQENVMKRVEYTAYQQELRKKRNEKEDAERQAFLSINWQDFVVVQTIEFTEADDAVELPLPKSLRELENMSLAQKRMVQILAETEHAPADGPQDIEIDDNDDDVDMEDSDDEQEEEQSGRSNEVVMTAPLTGLPMKIKEDYVPKAFKGRTGAALQEATQTCPRCGEEIPMSEMDEHVRIELLDPRWKELREQADAKNKASNMLSDGTDVAKNLNMLKVHRTDIFTTEEEDKRNAEEERKRRIEKEMNVWDGQTTTVAITAQRNAAAAAAAVAAGGPSYGQEAAARDAESSIGPQMGHSPAQPPLYHQPGSYNQTYRLQPGGLPPPPMPAMVPPPGMPGMPPHFAPPPGMPPFYPGPPGLAPPPPPGSGLAAPPASANLPPRPAAPASASAPAPGTSSPQVPAQTPPVGRHADEDLLEQDRDNKRLKSEHNSPFPPSGSPAFPGSPATSSPSLPMGPSWITLDIQFADSDDIKPEWNRDKLSTVTIENLVSGTMVSTLKDRIMAATGFPVGKQKLILSDGTITKNATTLGEYGFRIGQRGELKLAVKK</sequence>
<dbReference type="EMBL" id="BQFW01000003">
    <property type="protein sequence ID" value="GJJ70219.1"/>
    <property type="molecule type" value="Genomic_DNA"/>
</dbReference>
<evidence type="ECO:0000313" key="10">
    <source>
        <dbReference type="EMBL" id="GJJ70219.1"/>
    </source>
</evidence>
<evidence type="ECO:0000259" key="9">
    <source>
        <dbReference type="PROSITE" id="PS50128"/>
    </source>
</evidence>
<keyword evidence="11" id="KW-1185">Reference proteome</keyword>
<keyword evidence="3" id="KW-0747">Spliceosome</keyword>